<evidence type="ECO:0000313" key="6">
    <source>
        <dbReference type="Proteomes" id="UP000248557"/>
    </source>
</evidence>
<dbReference type="NCBIfam" id="NF009145">
    <property type="entry name" value="PRK12496.1-2"/>
    <property type="match status" value="1"/>
</dbReference>
<dbReference type="GO" id="GO:0030688">
    <property type="term" value="C:preribosome, small subunit precursor"/>
    <property type="evidence" value="ECO:0007669"/>
    <property type="project" value="TreeGrafter"/>
</dbReference>
<name>A0A328Q3L7_9EURY</name>
<reference evidence="5 6" key="1">
    <citation type="submission" date="2017-05" db="EMBL/GenBank/DDBJ databases">
        <title>Host range expansion of the Methanosphaera genus to humans and monogastric animals involves recent and extensive reduction in genome content.</title>
        <authorList>
            <person name="Hoedt E.C."/>
            <person name="Volmer J.G."/>
            <person name="Parks D.H."/>
            <person name="Rosewarne C.P."/>
            <person name="Denman S.E."/>
            <person name="Mcsweeney C.S."/>
            <person name="O Cuiv P."/>
            <person name="Hugenholtz P."/>
            <person name="Tyson G.W."/>
            <person name="Morrison M."/>
        </authorList>
    </citation>
    <scope>NUCLEOTIDE SEQUENCE [LARGE SCALE GENOMIC DNA]</scope>
    <source>
        <strain evidence="5 6">PA5</strain>
    </source>
</reference>
<accession>A0A328Q3L7</accession>
<dbReference type="GO" id="GO:0004521">
    <property type="term" value="F:RNA endonuclease activity"/>
    <property type="evidence" value="ECO:0007669"/>
    <property type="project" value="TreeGrafter"/>
</dbReference>
<dbReference type="RefSeq" id="WP_112149627.1">
    <property type="nucleotide sequence ID" value="NZ_JAXJAF010000038.1"/>
</dbReference>
<comment type="caution">
    <text evidence="5">The sequence shown here is derived from an EMBL/GenBank/DDBJ whole genome shotgun (WGS) entry which is preliminary data.</text>
</comment>
<dbReference type="Proteomes" id="UP000248557">
    <property type="component" value="Unassembled WGS sequence"/>
</dbReference>
<dbReference type="GO" id="GO:0046872">
    <property type="term" value="F:metal ion binding"/>
    <property type="evidence" value="ECO:0007669"/>
    <property type="project" value="UniProtKB-KW"/>
</dbReference>
<evidence type="ECO:0000256" key="2">
    <source>
        <dbReference type="ARBA" id="ARBA00022723"/>
    </source>
</evidence>
<dbReference type="Gene3D" id="2.20.28.10">
    <property type="match status" value="1"/>
</dbReference>
<protein>
    <recommendedName>
        <fullName evidence="4">Ribonuclease PIN domain-containing protein</fullName>
    </recommendedName>
</protein>
<dbReference type="AlphaFoldDB" id="A0A328Q3L7"/>
<dbReference type="GO" id="GO:0016787">
    <property type="term" value="F:hydrolase activity"/>
    <property type="evidence" value="ECO:0007669"/>
    <property type="project" value="UniProtKB-KW"/>
</dbReference>
<dbReference type="Pfam" id="PF17146">
    <property type="entry name" value="PIN_6"/>
    <property type="match status" value="1"/>
</dbReference>
<organism evidence="5 6">
    <name type="scientific">Methanosphaera stadtmanae</name>
    <dbReference type="NCBI Taxonomy" id="2317"/>
    <lineage>
        <taxon>Archaea</taxon>
        <taxon>Methanobacteriati</taxon>
        <taxon>Methanobacteriota</taxon>
        <taxon>Methanomada group</taxon>
        <taxon>Methanobacteria</taxon>
        <taxon>Methanobacteriales</taxon>
        <taxon>Methanobacteriaceae</taxon>
        <taxon>Methanosphaera</taxon>
    </lineage>
</organism>
<sequence length="169" mass="19179">MKIYVLDASGLINGFCSNDSLNLMTSSTVSEIKDINTEILLNNYISEGKIRIETVVYDDDEDIKEVLLSSGDLMRLSDTDKDIIALSLKYKKMGHDVITVTDDYSMQNALKLLNLKFMSVRTKGIKKTIKWKRICKGCRKEYSSDSTEEVCDICGSPIIRKRLNARSNY</sequence>
<dbReference type="InterPro" id="IPR039907">
    <property type="entry name" value="NOB1"/>
</dbReference>
<feature type="domain" description="Ribonuclease PIN" evidence="4">
    <location>
        <begin position="5"/>
        <end position="88"/>
    </location>
</feature>
<evidence type="ECO:0000259" key="4">
    <source>
        <dbReference type="Pfam" id="PF17146"/>
    </source>
</evidence>
<keyword evidence="1" id="KW-0540">Nuclease</keyword>
<evidence type="ECO:0000256" key="3">
    <source>
        <dbReference type="ARBA" id="ARBA00022801"/>
    </source>
</evidence>
<keyword evidence="2" id="KW-0479">Metal-binding</keyword>
<dbReference type="PANTHER" id="PTHR12814:SF2">
    <property type="entry name" value="RNA-BINDING PROTEIN NOB1"/>
    <property type="match status" value="1"/>
</dbReference>
<dbReference type="Gene3D" id="3.40.50.1010">
    <property type="entry name" value="5'-nuclease"/>
    <property type="match status" value="1"/>
</dbReference>
<dbReference type="GO" id="GO:0030490">
    <property type="term" value="P:maturation of SSU-rRNA"/>
    <property type="evidence" value="ECO:0007669"/>
    <property type="project" value="TreeGrafter"/>
</dbReference>
<keyword evidence="3" id="KW-0378">Hydrolase</keyword>
<evidence type="ECO:0000256" key="1">
    <source>
        <dbReference type="ARBA" id="ARBA00022722"/>
    </source>
</evidence>
<dbReference type="InterPro" id="IPR033411">
    <property type="entry name" value="Ribonuclease_PIN"/>
</dbReference>
<gene>
    <name evidence="5" type="ORF">CA615_05105</name>
</gene>
<evidence type="ECO:0000313" key="5">
    <source>
        <dbReference type="EMBL" id="RAP02897.1"/>
    </source>
</evidence>
<dbReference type="PANTHER" id="PTHR12814">
    <property type="entry name" value="RNA-BINDING PROTEIN NOB1"/>
    <property type="match status" value="1"/>
</dbReference>
<proteinExistence type="predicted"/>
<dbReference type="EMBL" id="NGJK01000064">
    <property type="protein sequence ID" value="RAP02897.1"/>
    <property type="molecule type" value="Genomic_DNA"/>
</dbReference>